<dbReference type="GO" id="GO:0003697">
    <property type="term" value="F:single-stranded DNA binding"/>
    <property type="evidence" value="ECO:0007669"/>
    <property type="project" value="InterPro"/>
</dbReference>
<evidence type="ECO:0000256" key="5">
    <source>
        <dbReference type="ARBA" id="ARBA00023128"/>
    </source>
</evidence>
<evidence type="ECO:0000313" key="10">
    <source>
        <dbReference type="Proteomes" id="UP000829364"/>
    </source>
</evidence>
<dbReference type="Pfam" id="PF12829">
    <property type="entry name" value="Mhr1"/>
    <property type="match status" value="1"/>
</dbReference>
<keyword evidence="10" id="KW-1185">Reference proteome</keyword>
<sequence length="251" mass="28481">MNAPPRTRLDRLPGFLRACVRQVHSNRRKQPPKGFERPEGHGEKIWVFSHRRSDQVIYSLKERLDGFHGLKQLPFNGKKTKPAKLRKDYWSPLAMIQFPAGQGAIGRSVFQKLRELKHLHEVAWTDDFRYKRPDEFTAADKKKIAQEKEKGIEYRPVRSKQERGVALNEQKANAIADMAVVLAGQGAGNKVIADEPVDGDRPLVEVSVSWANDQDKEFAESWSANVTHDLFEQPSYSSNLDATPPVETKAA</sequence>
<organism evidence="9 10">
    <name type="scientific">Purpureocillium takamizusanense</name>
    <dbReference type="NCBI Taxonomy" id="2060973"/>
    <lineage>
        <taxon>Eukaryota</taxon>
        <taxon>Fungi</taxon>
        <taxon>Dikarya</taxon>
        <taxon>Ascomycota</taxon>
        <taxon>Pezizomycotina</taxon>
        <taxon>Sordariomycetes</taxon>
        <taxon>Hypocreomycetidae</taxon>
        <taxon>Hypocreales</taxon>
        <taxon>Ophiocordycipitaceae</taxon>
        <taxon>Purpureocillium</taxon>
    </lineage>
</organism>
<dbReference type="AlphaFoldDB" id="A0A9Q8QLR9"/>
<keyword evidence="3" id="KW-0689">Ribosomal protein</keyword>
<keyword evidence="6" id="KW-0804">Transcription</keyword>
<keyword evidence="7" id="KW-0687">Ribonucleoprotein</keyword>
<evidence type="ECO:0000313" key="9">
    <source>
        <dbReference type="EMBL" id="UNI21476.1"/>
    </source>
</evidence>
<dbReference type="GO" id="GO:0003735">
    <property type="term" value="F:structural constituent of ribosome"/>
    <property type="evidence" value="ECO:0007669"/>
    <property type="project" value="TreeGrafter"/>
</dbReference>
<dbReference type="Proteomes" id="UP000829364">
    <property type="component" value="Chromosome 7"/>
</dbReference>
<evidence type="ECO:0000256" key="7">
    <source>
        <dbReference type="ARBA" id="ARBA00023274"/>
    </source>
</evidence>
<reference evidence="9" key="1">
    <citation type="submission" date="2021-11" db="EMBL/GenBank/DDBJ databases">
        <title>Purpureocillium_takamizusanense_genome.</title>
        <authorList>
            <person name="Nguyen N.-H."/>
        </authorList>
    </citation>
    <scope>NUCLEOTIDE SEQUENCE</scope>
    <source>
        <strain evidence="9">PT3</strain>
    </source>
</reference>
<gene>
    <name evidence="9" type="ORF">JDV02_007464</name>
</gene>
<protein>
    <recommendedName>
        <fullName evidence="8">Large ribosomal subunit protein mL67</fullName>
    </recommendedName>
</protein>
<dbReference type="GO" id="GO:1990904">
    <property type="term" value="C:ribonucleoprotein complex"/>
    <property type="evidence" value="ECO:0007669"/>
    <property type="project" value="UniProtKB-KW"/>
</dbReference>
<dbReference type="EMBL" id="CP086360">
    <property type="protein sequence ID" value="UNI21476.1"/>
    <property type="molecule type" value="Genomic_DNA"/>
</dbReference>
<dbReference type="GO" id="GO:0005739">
    <property type="term" value="C:mitochondrion"/>
    <property type="evidence" value="ECO:0007669"/>
    <property type="project" value="UniProtKB-SubCell"/>
</dbReference>
<dbReference type="PANTHER" id="PTHR28184">
    <property type="entry name" value="MITOCHONDRIAL HOMOLOGOUS RECOMBINATION PROTEIN 1"/>
    <property type="match status" value="1"/>
</dbReference>
<evidence type="ECO:0000256" key="6">
    <source>
        <dbReference type="ARBA" id="ARBA00023163"/>
    </source>
</evidence>
<keyword evidence="4" id="KW-0805">Transcription regulation</keyword>
<dbReference type="OrthoDB" id="5333655at2759"/>
<keyword evidence="5" id="KW-0496">Mitochondrion</keyword>
<dbReference type="GO" id="GO:0005840">
    <property type="term" value="C:ribosome"/>
    <property type="evidence" value="ECO:0007669"/>
    <property type="project" value="UniProtKB-KW"/>
</dbReference>
<proteinExistence type="inferred from homology"/>
<dbReference type="KEGG" id="ptkz:JDV02_007464"/>
<evidence type="ECO:0000256" key="8">
    <source>
        <dbReference type="ARBA" id="ARBA00035185"/>
    </source>
</evidence>
<evidence type="ECO:0000256" key="2">
    <source>
        <dbReference type="ARBA" id="ARBA00010741"/>
    </source>
</evidence>
<dbReference type="PANTHER" id="PTHR28184:SF1">
    <property type="entry name" value="LARGE RIBOSOMAL SUBUNIT PROTEIN ML67"/>
    <property type="match status" value="1"/>
</dbReference>
<dbReference type="RefSeq" id="XP_047844957.1">
    <property type="nucleotide sequence ID" value="XM_047988958.1"/>
</dbReference>
<accession>A0A9Q8QLR9</accession>
<evidence type="ECO:0000256" key="3">
    <source>
        <dbReference type="ARBA" id="ARBA00022980"/>
    </source>
</evidence>
<comment type="similarity">
    <text evidence="2">Belongs to the mitochondrion-specific ribosomal protein mL67 family.</text>
</comment>
<name>A0A9Q8QLR9_9HYPO</name>
<dbReference type="GeneID" id="72069412"/>
<dbReference type="GO" id="GO:0000150">
    <property type="term" value="F:DNA strand exchange activity"/>
    <property type="evidence" value="ECO:0007669"/>
    <property type="project" value="InterPro"/>
</dbReference>
<dbReference type="InterPro" id="IPR024629">
    <property type="entry name" value="Ribosomal_mL67"/>
</dbReference>
<evidence type="ECO:0000256" key="1">
    <source>
        <dbReference type="ARBA" id="ARBA00004173"/>
    </source>
</evidence>
<comment type="subcellular location">
    <subcellularLocation>
        <location evidence="1">Mitochondrion</location>
    </subcellularLocation>
</comment>
<evidence type="ECO:0000256" key="4">
    <source>
        <dbReference type="ARBA" id="ARBA00023015"/>
    </source>
</evidence>